<dbReference type="EMBL" id="JBHSNC010000010">
    <property type="protein sequence ID" value="MFC5528420.1"/>
    <property type="molecule type" value="Genomic_DNA"/>
</dbReference>
<comment type="caution">
    <text evidence="2">The sequence shown here is derived from an EMBL/GenBank/DDBJ whole genome shotgun (WGS) entry which is preliminary data.</text>
</comment>
<dbReference type="RefSeq" id="WP_378110256.1">
    <property type="nucleotide sequence ID" value="NZ_JBHSNC010000010.1"/>
</dbReference>
<reference evidence="3" key="1">
    <citation type="journal article" date="2019" name="Int. J. Syst. Evol. Microbiol.">
        <title>The Global Catalogue of Microorganisms (GCM) 10K type strain sequencing project: providing services to taxonomists for standard genome sequencing and annotation.</title>
        <authorList>
            <consortium name="The Broad Institute Genomics Platform"/>
            <consortium name="The Broad Institute Genome Sequencing Center for Infectious Disease"/>
            <person name="Wu L."/>
            <person name="Ma J."/>
        </authorList>
    </citation>
    <scope>NUCLEOTIDE SEQUENCE [LARGE SCALE GENOMIC DNA]</scope>
    <source>
        <strain evidence="3">CGMCC 1.18578</strain>
    </source>
</reference>
<evidence type="ECO:0000313" key="2">
    <source>
        <dbReference type="EMBL" id="MFC5528420.1"/>
    </source>
</evidence>
<accession>A0ABW0QUC8</accession>
<protein>
    <recommendedName>
        <fullName evidence="4">DNA binding HTH domain-containing protein</fullName>
    </recommendedName>
</protein>
<gene>
    <name evidence="2" type="ORF">ACFPQ4_03010</name>
</gene>
<feature type="region of interest" description="Disordered" evidence="1">
    <location>
        <begin position="19"/>
        <end position="56"/>
    </location>
</feature>
<dbReference type="Proteomes" id="UP001596108">
    <property type="component" value="Unassembled WGS sequence"/>
</dbReference>
<evidence type="ECO:0000256" key="1">
    <source>
        <dbReference type="SAM" id="MobiDB-lite"/>
    </source>
</evidence>
<evidence type="ECO:0000313" key="3">
    <source>
        <dbReference type="Proteomes" id="UP001596108"/>
    </source>
</evidence>
<sequence length="99" mass="11324">MTGAISEWKLSPEQLATYHTGKDLGKPDRVYQPEPMVKTPHHQYDPTPNQPKKKNEFTKEEYLRLREKGLDKRTIAVGLGIGPTTLNKRLKEWGIKPNG</sequence>
<feature type="compositionally biased region" description="Basic and acidic residues" evidence="1">
    <location>
        <begin position="20"/>
        <end position="31"/>
    </location>
</feature>
<proteinExistence type="predicted"/>
<evidence type="ECO:0008006" key="4">
    <source>
        <dbReference type="Google" id="ProtNLM"/>
    </source>
</evidence>
<organism evidence="2 3">
    <name type="scientific">Cohnella yongneupensis</name>
    <dbReference type="NCBI Taxonomy" id="425006"/>
    <lineage>
        <taxon>Bacteria</taxon>
        <taxon>Bacillati</taxon>
        <taxon>Bacillota</taxon>
        <taxon>Bacilli</taxon>
        <taxon>Bacillales</taxon>
        <taxon>Paenibacillaceae</taxon>
        <taxon>Cohnella</taxon>
    </lineage>
</organism>
<keyword evidence="3" id="KW-1185">Reference proteome</keyword>
<name>A0ABW0QUC8_9BACL</name>